<comment type="caution">
    <text evidence="2">The sequence shown here is derived from an EMBL/GenBank/DDBJ whole genome shotgun (WGS) entry which is preliminary data.</text>
</comment>
<evidence type="ECO:0000256" key="1">
    <source>
        <dbReference type="SAM" id="Phobius"/>
    </source>
</evidence>
<accession>A0ABS7JHQ0</accession>
<evidence type="ECO:0000313" key="3">
    <source>
        <dbReference type="Proteomes" id="UP000776651"/>
    </source>
</evidence>
<keyword evidence="1" id="KW-0812">Transmembrane</keyword>
<sequence>MGALLGIPEWLAVTLLVIFGLSIAMLYGFWSIRRAHRRVAATRPNPTRQQFIALMEEDCSPEVSDFLWRKAVYYVEPRLTPHPDDDLMLDLKIDDDDIAMDWPRDWAEQRGFHDSNLPDWPMEWPATIRNFGRWLDIGPQ</sequence>
<dbReference type="Proteomes" id="UP000776651">
    <property type="component" value="Unassembled WGS sequence"/>
</dbReference>
<protein>
    <recommendedName>
        <fullName evidence="4">DUF2550 family protein</fullName>
    </recommendedName>
</protein>
<dbReference type="RefSeq" id="WP_221596651.1">
    <property type="nucleotide sequence ID" value="NZ_JAIGNQ010000001.1"/>
</dbReference>
<gene>
    <name evidence="2" type="ORF">K3177_01845</name>
</gene>
<organism evidence="2 3">
    <name type="scientific">Qipengyuania pacifica</name>
    <dbReference type="NCBI Taxonomy" id="2860199"/>
    <lineage>
        <taxon>Bacteria</taxon>
        <taxon>Pseudomonadati</taxon>
        <taxon>Pseudomonadota</taxon>
        <taxon>Alphaproteobacteria</taxon>
        <taxon>Sphingomonadales</taxon>
        <taxon>Erythrobacteraceae</taxon>
        <taxon>Qipengyuania</taxon>
    </lineage>
</organism>
<evidence type="ECO:0000313" key="2">
    <source>
        <dbReference type="EMBL" id="MBX7487247.1"/>
    </source>
</evidence>
<keyword evidence="1" id="KW-0472">Membrane</keyword>
<reference evidence="2 3" key="1">
    <citation type="submission" date="2021-08" db="EMBL/GenBank/DDBJ databases">
        <title>Comparative Genomics Analysis of the Genus Qipengyuania Reveals Extensive Genetic Diversity and Metabolic Versatility, Including the Description of Fifteen Novel Species.</title>
        <authorList>
            <person name="Liu Y."/>
        </authorList>
    </citation>
    <scope>NUCLEOTIDE SEQUENCE [LARGE SCALE GENOMIC DNA]</scope>
    <source>
        <strain evidence="2 3">GH25</strain>
    </source>
</reference>
<feature type="transmembrane region" description="Helical" evidence="1">
    <location>
        <begin position="12"/>
        <end position="30"/>
    </location>
</feature>
<keyword evidence="3" id="KW-1185">Reference proteome</keyword>
<name>A0ABS7JHQ0_9SPHN</name>
<keyword evidence="1" id="KW-1133">Transmembrane helix</keyword>
<evidence type="ECO:0008006" key="4">
    <source>
        <dbReference type="Google" id="ProtNLM"/>
    </source>
</evidence>
<proteinExistence type="predicted"/>
<dbReference type="EMBL" id="JAIGNQ010000001">
    <property type="protein sequence ID" value="MBX7487247.1"/>
    <property type="molecule type" value="Genomic_DNA"/>
</dbReference>